<organism evidence="10 11">
    <name type="scientific">Sphingobacterium yanglingense</name>
    <dbReference type="NCBI Taxonomy" id="1437280"/>
    <lineage>
        <taxon>Bacteria</taxon>
        <taxon>Pseudomonadati</taxon>
        <taxon>Bacteroidota</taxon>
        <taxon>Sphingobacteriia</taxon>
        <taxon>Sphingobacteriales</taxon>
        <taxon>Sphingobacteriaceae</taxon>
        <taxon>Sphingobacterium</taxon>
    </lineage>
</organism>
<evidence type="ECO:0000313" key="11">
    <source>
        <dbReference type="Proteomes" id="UP000295292"/>
    </source>
</evidence>
<dbReference type="Pfam" id="PF07715">
    <property type="entry name" value="Plug"/>
    <property type="match status" value="1"/>
</dbReference>
<comment type="subcellular location">
    <subcellularLocation>
        <location evidence="1 7">Cell outer membrane</location>
        <topology evidence="1 7">Multi-pass membrane protein</topology>
    </subcellularLocation>
</comment>
<evidence type="ECO:0000256" key="4">
    <source>
        <dbReference type="ARBA" id="ARBA00022692"/>
    </source>
</evidence>
<dbReference type="Gene3D" id="2.60.40.1120">
    <property type="entry name" value="Carboxypeptidase-like, regulatory domain"/>
    <property type="match status" value="1"/>
</dbReference>
<evidence type="ECO:0000256" key="3">
    <source>
        <dbReference type="ARBA" id="ARBA00022452"/>
    </source>
</evidence>
<dbReference type="InterPro" id="IPR036942">
    <property type="entry name" value="Beta-barrel_TonB_sf"/>
</dbReference>
<keyword evidence="11" id="KW-1185">Reference proteome</keyword>
<feature type="transmembrane region" description="Helical" evidence="8">
    <location>
        <begin position="38"/>
        <end position="60"/>
    </location>
</feature>
<dbReference type="Pfam" id="PF13715">
    <property type="entry name" value="CarbopepD_reg_2"/>
    <property type="match status" value="1"/>
</dbReference>
<dbReference type="SUPFAM" id="SSF56935">
    <property type="entry name" value="Porins"/>
    <property type="match status" value="1"/>
</dbReference>
<reference evidence="10 11" key="1">
    <citation type="submission" date="2019-03" db="EMBL/GenBank/DDBJ databases">
        <title>Genomic Encyclopedia of Archaeal and Bacterial Type Strains, Phase II (KMG-II): from individual species to whole genera.</title>
        <authorList>
            <person name="Goeker M."/>
        </authorList>
    </citation>
    <scope>NUCLEOTIDE SEQUENCE [LARGE SCALE GENOMIC DNA]</scope>
    <source>
        <strain evidence="10 11">DSM 28353</strain>
    </source>
</reference>
<name>A0A4R6WHZ4_9SPHI</name>
<evidence type="ECO:0000256" key="8">
    <source>
        <dbReference type="SAM" id="Phobius"/>
    </source>
</evidence>
<sequence>MYKLYYNTCAGWDSFVCFLTESRRSKSSILQRPELRKWLMKINFTCILLLIVFLQSSLAINAQKISLSHKNVGIETVLKNIRTNTGYDFVYPKSLFKNTPLISIEAKNEELSSVLQKLFSNQSVQYSVENKTIILREKISRVDHSTGMESLQQITVKGRVVGEKGEPLVGATVHVKQQGKTIATDIGGSFSLNMLPDNAVLVISYMGYVPYEIKVGIKSEDIGTIRLKVVVSELGEASVVINTGYQTVSKERTTGSFATVTGEKLEQKLSTNIKAALEGQLTGVVMDSKGNLEIRGVSTFQAEKTPLVVVDGYPIEGGIDNINPQNIENITVLKDAVAASIYGARAANGVIVITTKNGKKGRPTLNYSGLLNVVAKPHLKDLNKASSSDYIDAEIDLFQQNPNAASTVDKLNMSRVTYLLMQVREKKISEADAMAEINALRNIDGLQQIEDYMFRPEFSHQHDLNMSGGSDENKYNVALNLLDTRNSFIHSNSKRMLLDIKNEWKPVDFLTVGIAANTTYNNRKSPYMDYGTLTTYYANSLLQPYTSIFDAQGNPAEVWGLSQYKVATYKNTAGMKPWDYNPLMDLTKENRHYTDLQTRIGGFVRASIIPGLTAELGGNWQRGNSQNKAIRDYDAYAVRIAFNDGTSKKNTANHYLPDGGIIDESRNMNQSWTIRTQLNYNQSFADNKHRVNALIGNEVRRITFDNNTLETRVGYNPVAGTYVPMNAKDYNAGVYNSDMLMGRQISLNPGAYSYRDNRFVSWYGNGSYEYDNRFIVSGSIRMDMTNFFGTNPKFRYRPLWSVGGTYKLGNEEFFKVDWIDQLNIRGSYGIGGNISLNEGPFLILSSGRYSNVTGGVDRVVQSPPNDQLRWEKTNSVNVGLDLSFLKNRLTATLDYYHKNSTDLLTSEFIDPTVGFNRMTRNAGEMINKGFEVGLAYKAINHTDFRWTIAPNLSYNYNEVRNYLVKPTSAYVTAPGVLVEGYPSDAIWAYSFAGLNELGETRIYNAQGDKIAPSNAEAADVIYAGTMRPKFDLSLTNTFNYKNFDLSVFFIAKLGHKYRKDSFSGVNYSNRYVAERWRKPGDEAHTIYPVLNASNRDMLYFPFVDAMVGNANYMKLRDLTLSYNFDQMSKRLKMNKVKMYVQGRNLFIVRGKGVDIDPETVEVNTSSGFSSRIEQAYTNLPVPAQFFFGVNLSF</sequence>
<keyword evidence="2 7" id="KW-0813">Transport</keyword>
<gene>
    <name evidence="10" type="ORF">CLV99_1935</name>
</gene>
<dbReference type="InterPro" id="IPR039426">
    <property type="entry name" value="TonB-dep_rcpt-like"/>
</dbReference>
<evidence type="ECO:0000256" key="6">
    <source>
        <dbReference type="ARBA" id="ARBA00023237"/>
    </source>
</evidence>
<keyword evidence="3 7" id="KW-1134">Transmembrane beta strand</keyword>
<dbReference type="EMBL" id="SNYV01000013">
    <property type="protein sequence ID" value="TDQ77961.1"/>
    <property type="molecule type" value="Genomic_DNA"/>
</dbReference>
<protein>
    <submittedName>
        <fullName evidence="10">TonB-linked SusC/RagA family outer membrane protein</fullName>
    </submittedName>
</protein>
<evidence type="ECO:0000256" key="2">
    <source>
        <dbReference type="ARBA" id="ARBA00022448"/>
    </source>
</evidence>
<comment type="caution">
    <text evidence="10">The sequence shown here is derived from an EMBL/GenBank/DDBJ whole genome shotgun (WGS) entry which is preliminary data.</text>
</comment>
<dbReference type="NCBIfam" id="TIGR04056">
    <property type="entry name" value="OMP_RagA_SusC"/>
    <property type="match status" value="1"/>
</dbReference>
<dbReference type="InterPro" id="IPR037066">
    <property type="entry name" value="Plug_dom_sf"/>
</dbReference>
<evidence type="ECO:0000313" key="10">
    <source>
        <dbReference type="EMBL" id="TDQ77961.1"/>
    </source>
</evidence>
<dbReference type="Gene3D" id="2.40.170.20">
    <property type="entry name" value="TonB-dependent receptor, beta-barrel domain"/>
    <property type="match status" value="1"/>
</dbReference>
<dbReference type="OrthoDB" id="9768177at2"/>
<evidence type="ECO:0000259" key="9">
    <source>
        <dbReference type="Pfam" id="PF07715"/>
    </source>
</evidence>
<dbReference type="InterPro" id="IPR023997">
    <property type="entry name" value="TonB-dep_OMP_SusC/RagA_CS"/>
</dbReference>
<dbReference type="InterPro" id="IPR023996">
    <property type="entry name" value="TonB-dep_OMP_SusC/RagA"/>
</dbReference>
<evidence type="ECO:0000256" key="1">
    <source>
        <dbReference type="ARBA" id="ARBA00004571"/>
    </source>
</evidence>
<keyword evidence="8" id="KW-1133">Transmembrane helix</keyword>
<dbReference type="SUPFAM" id="SSF49464">
    <property type="entry name" value="Carboxypeptidase regulatory domain-like"/>
    <property type="match status" value="1"/>
</dbReference>
<keyword evidence="6 7" id="KW-0998">Cell outer membrane</keyword>
<dbReference type="NCBIfam" id="TIGR04057">
    <property type="entry name" value="SusC_RagA_signa"/>
    <property type="match status" value="1"/>
</dbReference>
<dbReference type="Gene3D" id="2.170.130.10">
    <property type="entry name" value="TonB-dependent receptor, plug domain"/>
    <property type="match status" value="1"/>
</dbReference>
<dbReference type="InterPro" id="IPR008969">
    <property type="entry name" value="CarboxyPept-like_regulatory"/>
</dbReference>
<evidence type="ECO:0000256" key="5">
    <source>
        <dbReference type="ARBA" id="ARBA00023136"/>
    </source>
</evidence>
<feature type="domain" description="TonB-dependent receptor plug" evidence="9">
    <location>
        <begin position="250"/>
        <end position="350"/>
    </location>
</feature>
<dbReference type="InterPro" id="IPR012910">
    <property type="entry name" value="Plug_dom"/>
</dbReference>
<keyword evidence="5 7" id="KW-0472">Membrane</keyword>
<evidence type="ECO:0000256" key="7">
    <source>
        <dbReference type="PROSITE-ProRule" id="PRU01360"/>
    </source>
</evidence>
<dbReference type="PROSITE" id="PS52016">
    <property type="entry name" value="TONB_DEPENDENT_REC_3"/>
    <property type="match status" value="1"/>
</dbReference>
<comment type="similarity">
    <text evidence="7">Belongs to the TonB-dependent receptor family.</text>
</comment>
<dbReference type="AlphaFoldDB" id="A0A4R6WHZ4"/>
<keyword evidence="4 7" id="KW-0812">Transmembrane</keyword>
<dbReference type="Proteomes" id="UP000295292">
    <property type="component" value="Unassembled WGS sequence"/>
</dbReference>
<dbReference type="GO" id="GO:0009279">
    <property type="term" value="C:cell outer membrane"/>
    <property type="evidence" value="ECO:0007669"/>
    <property type="project" value="UniProtKB-SubCell"/>
</dbReference>
<proteinExistence type="inferred from homology"/>
<accession>A0A4R6WHZ4</accession>